<dbReference type="STRING" id="364200.SAMN04488515_1836"/>
<keyword evidence="1" id="KW-0472">Membrane</keyword>
<organism evidence="2 3">
    <name type="scientific">Cognatiyoonia koreensis</name>
    <dbReference type="NCBI Taxonomy" id="364200"/>
    <lineage>
        <taxon>Bacteria</taxon>
        <taxon>Pseudomonadati</taxon>
        <taxon>Pseudomonadota</taxon>
        <taxon>Alphaproteobacteria</taxon>
        <taxon>Rhodobacterales</taxon>
        <taxon>Paracoccaceae</taxon>
        <taxon>Cognatiyoonia</taxon>
    </lineage>
</organism>
<keyword evidence="1" id="KW-0812">Transmembrane</keyword>
<proteinExistence type="predicted"/>
<dbReference type="RefSeq" id="WP_089993025.1">
    <property type="nucleotide sequence ID" value="NZ_FOIZ01000001.1"/>
</dbReference>
<evidence type="ECO:0000256" key="1">
    <source>
        <dbReference type="SAM" id="Phobius"/>
    </source>
</evidence>
<name>A0A1I0QD79_9RHOB</name>
<dbReference type="Proteomes" id="UP000199167">
    <property type="component" value="Unassembled WGS sequence"/>
</dbReference>
<reference evidence="2 3" key="1">
    <citation type="submission" date="2016-10" db="EMBL/GenBank/DDBJ databases">
        <authorList>
            <person name="de Groot N.N."/>
        </authorList>
    </citation>
    <scope>NUCLEOTIDE SEQUENCE [LARGE SCALE GENOMIC DNA]</scope>
    <source>
        <strain evidence="2 3">DSM 17925</strain>
    </source>
</reference>
<dbReference type="OrthoDB" id="7875853at2"/>
<accession>A0A1I0QD79</accession>
<dbReference type="AlphaFoldDB" id="A0A1I0QD79"/>
<feature type="transmembrane region" description="Helical" evidence="1">
    <location>
        <begin position="47"/>
        <end position="66"/>
    </location>
</feature>
<evidence type="ECO:0000313" key="2">
    <source>
        <dbReference type="EMBL" id="SEW25006.1"/>
    </source>
</evidence>
<protein>
    <submittedName>
        <fullName evidence="2">Uncharacterized protein</fullName>
    </submittedName>
</protein>
<dbReference type="EMBL" id="FOIZ01000001">
    <property type="protein sequence ID" value="SEW25006.1"/>
    <property type="molecule type" value="Genomic_DNA"/>
</dbReference>
<sequence length="67" mass="7048">MFRLVLVLLLLIMLVIVIGAVAGTAKSVTASAQSALGDNMPKTFQRVAYVVLILLMFGVVTGWLGGV</sequence>
<gene>
    <name evidence="2" type="ORF">SAMN04488515_1836</name>
</gene>
<evidence type="ECO:0000313" key="3">
    <source>
        <dbReference type="Proteomes" id="UP000199167"/>
    </source>
</evidence>
<keyword evidence="1" id="KW-1133">Transmembrane helix</keyword>
<keyword evidence="3" id="KW-1185">Reference proteome</keyword>